<dbReference type="EMBL" id="JAIWYP010000001">
    <property type="protein sequence ID" value="KAH3884403.1"/>
    <property type="molecule type" value="Genomic_DNA"/>
</dbReference>
<dbReference type="AlphaFoldDB" id="A0A9D4MV79"/>
<reference evidence="2" key="2">
    <citation type="submission" date="2020-11" db="EMBL/GenBank/DDBJ databases">
        <authorList>
            <person name="McCartney M.A."/>
            <person name="Auch B."/>
            <person name="Kono T."/>
            <person name="Mallez S."/>
            <person name="Becker A."/>
            <person name="Gohl D.M."/>
            <person name="Silverstein K.A.T."/>
            <person name="Koren S."/>
            <person name="Bechman K.B."/>
            <person name="Herman A."/>
            <person name="Abrahante J.E."/>
            <person name="Garbe J."/>
        </authorList>
    </citation>
    <scope>NUCLEOTIDE SEQUENCE</scope>
    <source>
        <strain evidence="2">Duluth1</strain>
        <tissue evidence="2">Whole animal</tissue>
    </source>
</reference>
<evidence type="ECO:0000313" key="3">
    <source>
        <dbReference type="Proteomes" id="UP000828390"/>
    </source>
</evidence>
<name>A0A9D4MV79_DREPO</name>
<reference evidence="2" key="1">
    <citation type="journal article" date="2019" name="bioRxiv">
        <title>The Genome of the Zebra Mussel, Dreissena polymorpha: A Resource for Invasive Species Research.</title>
        <authorList>
            <person name="McCartney M.A."/>
            <person name="Auch B."/>
            <person name="Kono T."/>
            <person name="Mallez S."/>
            <person name="Zhang Y."/>
            <person name="Obille A."/>
            <person name="Becker A."/>
            <person name="Abrahante J.E."/>
            <person name="Garbe J."/>
            <person name="Badalamenti J.P."/>
            <person name="Herman A."/>
            <person name="Mangelson H."/>
            <person name="Liachko I."/>
            <person name="Sullivan S."/>
            <person name="Sone E.D."/>
            <person name="Koren S."/>
            <person name="Silverstein K.A.T."/>
            <person name="Beckman K.B."/>
            <person name="Gohl D.M."/>
        </authorList>
    </citation>
    <scope>NUCLEOTIDE SEQUENCE</scope>
    <source>
        <strain evidence="2">Duluth1</strain>
        <tissue evidence="2">Whole animal</tissue>
    </source>
</reference>
<proteinExistence type="predicted"/>
<dbReference type="Proteomes" id="UP000828390">
    <property type="component" value="Unassembled WGS sequence"/>
</dbReference>
<evidence type="ECO:0000256" key="1">
    <source>
        <dbReference type="SAM" id="SignalP"/>
    </source>
</evidence>
<feature type="signal peptide" evidence="1">
    <location>
        <begin position="1"/>
        <end position="19"/>
    </location>
</feature>
<organism evidence="2 3">
    <name type="scientific">Dreissena polymorpha</name>
    <name type="common">Zebra mussel</name>
    <name type="synonym">Mytilus polymorpha</name>
    <dbReference type="NCBI Taxonomy" id="45954"/>
    <lineage>
        <taxon>Eukaryota</taxon>
        <taxon>Metazoa</taxon>
        <taxon>Spiralia</taxon>
        <taxon>Lophotrochozoa</taxon>
        <taxon>Mollusca</taxon>
        <taxon>Bivalvia</taxon>
        <taxon>Autobranchia</taxon>
        <taxon>Heteroconchia</taxon>
        <taxon>Euheterodonta</taxon>
        <taxon>Imparidentia</taxon>
        <taxon>Neoheterodontei</taxon>
        <taxon>Myida</taxon>
        <taxon>Dreissenoidea</taxon>
        <taxon>Dreissenidae</taxon>
        <taxon>Dreissena</taxon>
    </lineage>
</organism>
<dbReference type="OrthoDB" id="6115089at2759"/>
<accession>A0A9D4MV79</accession>
<keyword evidence="3" id="KW-1185">Reference proteome</keyword>
<comment type="caution">
    <text evidence="2">The sequence shown here is derived from an EMBL/GenBank/DDBJ whole genome shotgun (WGS) entry which is preliminary data.</text>
</comment>
<sequence length="170" mass="19911">MMIRLLIFLLVVSWTQVTTRSTTPDPSGYQIIDGICLGKRSDRLIYRHRNDTHIFIAFDILKSGTVDVYTWQLVQAKTGTFIYYDVKIATVPAIDFRKQVRRSHVIGACGRRHQKLFEHRVERKMKHCKKLAKEKRREKKRLCKVRAVANIFVRMKIRNASFDNENGCDA</sequence>
<keyword evidence="1" id="KW-0732">Signal</keyword>
<protein>
    <submittedName>
        <fullName evidence="2">Uncharacterized protein</fullName>
    </submittedName>
</protein>
<gene>
    <name evidence="2" type="ORF">DPMN_008381</name>
</gene>
<evidence type="ECO:0000313" key="2">
    <source>
        <dbReference type="EMBL" id="KAH3884403.1"/>
    </source>
</evidence>
<feature type="chain" id="PRO_5039447073" evidence="1">
    <location>
        <begin position="20"/>
        <end position="170"/>
    </location>
</feature>